<name>A0A6A1R4Y9_9BURK</name>
<dbReference type="EMBL" id="VZOT01000002">
    <property type="protein sequence ID" value="KAB0587855.1"/>
    <property type="molecule type" value="Genomic_DNA"/>
</dbReference>
<protein>
    <submittedName>
        <fullName evidence="2">Uncharacterized protein</fullName>
    </submittedName>
</protein>
<feature type="transmembrane region" description="Helical" evidence="1">
    <location>
        <begin position="32"/>
        <end position="51"/>
    </location>
</feature>
<keyword evidence="1" id="KW-0812">Transmembrane</keyword>
<accession>A0A6A1R4Y9</accession>
<comment type="caution">
    <text evidence="2">The sequence shown here is derived from an EMBL/GenBank/DDBJ whole genome shotgun (WGS) entry which is preliminary data.</text>
</comment>
<dbReference type="RefSeq" id="WP_130932679.1">
    <property type="nucleotide sequence ID" value="NZ_CAUCIF010000004.1"/>
</dbReference>
<sequence length="83" mass="9156">MNKPATLARAMPGASKLCLRNIFRNLRADIRVNPEFFMCAAIAIGVCVYFAKALDRCHWMCGSAFMVADCMRECASPHQAISA</sequence>
<keyword evidence="1" id="KW-0472">Membrane</keyword>
<organism evidence="2">
    <name type="scientific">Comamonas kerstersii</name>
    <dbReference type="NCBI Taxonomy" id="225992"/>
    <lineage>
        <taxon>Bacteria</taxon>
        <taxon>Pseudomonadati</taxon>
        <taxon>Pseudomonadota</taxon>
        <taxon>Betaproteobacteria</taxon>
        <taxon>Burkholderiales</taxon>
        <taxon>Comamonadaceae</taxon>
        <taxon>Comamonas</taxon>
    </lineage>
</organism>
<evidence type="ECO:0000313" key="2">
    <source>
        <dbReference type="EMBL" id="KAB0587855.1"/>
    </source>
</evidence>
<gene>
    <name evidence="2" type="ORF">F7P80_04085</name>
</gene>
<evidence type="ECO:0000256" key="1">
    <source>
        <dbReference type="SAM" id="Phobius"/>
    </source>
</evidence>
<proteinExistence type="predicted"/>
<reference evidence="2" key="1">
    <citation type="submission" date="2019-09" db="EMBL/GenBank/DDBJ databases">
        <title>Draft genome sequences of 48 bacterial type strains from the CCUG.</title>
        <authorList>
            <person name="Tunovic T."/>
            <person name="Pineiro-Iglesias B."/>
            <person name="Unosson C."/>
            <person name="Inganas E."/>
            <person name="Ohlen M."/>
            <person name="Cardew S."/>
            <person name="Jensie-Markopoulos S."/>
            <person name="Salva-Serra F."/>
            <person name="Jaen-Luchoro D."/>
            <person name="Karlsson R."/>
            <person name="Svensson-Stadler L."/>
            <person name="Chun J."/>
            <person name="Moore E."/>
        </authorList>
    </citation>
    <scope>NUCLEOTIDE SEQUENCE</scope>
    <source>
        <strain evidence="2">CCUG 15333</strain>
    </source>
</reference>
<keyword evidence="1" id="KW-1133">Transmembrane helix</keyword>
<dbReference type="AlphaFoldDB" id="A0A6A1R4Y9"/>
<dbReference type="GeneID" id="83040989"/>